<feature type="compositionally biased region" description="Basic and acidic residues" evidence="1">
    <location>
        <begin position="14"/>
        <end position="58"/>
    </location>
</feature>
<dbReference type="Pfam" id="PF09429">
    <property type="entry name" value="Wbp11"/>
    <property type="match status" value="1"/>
</dbReference>
<feature type="compositionally biased region" description="Low complexity" evidence="1">
    <location>
        <begin position="317"/>
        <end position="332"/>
    </location>
</feature>
<dbReference type="GO" id="GO:0006396">
    <property type="term" value="P:RNA processing"/>
    <property type="evidence" value="ECO:0007669"/>
    <property type="project" value="InterPro"/>
</dbReference>
<dbReference type="OrthoDB" id="205569at2759"/>
<feature type="compositionally biased region" description="Basic and acidic residues" evidence="1">
    <location>
        <begin position="97"/>
        <end position="122"/>
    </location>
</feature>
<feature type="region of interest" description="Disordered" evidence="1">
    <location>
        <begin position="1"/>
        <end position="472"/>
    </location>
</feature>
<gene>
    <name evidence="3" type="ORF">BCV69DRAFT_280778</name>
</gene>
<dbReference type="RefSeq" id="XP_025350326.1">
    <property type="nucleotide sequence ID" value="XM_025491731.1"/>
</dbReference>
<sequence length="593" mass="63508">MAKKNSLSSNPADAARKAARQRELKKNKADREAVREHALVKKDTSTLENEIRQLERSGKTGPELEDLKSELRKAKGAKDKYLEKHPEHKKFIYPHSQEQKAEETGDHGRGLFRPDGKPRFPERSVYYHPVFNPWGAPPPGMPYAEKPPHEWASSSQLPAQPPPPSVGSSLPNPAGDSDDDDDIAMPPGPPPPKATQNGATHTSDHDSEDDDDDDDIVMPSGPPPSAALLPRPPFQPQQPIQPHLGIYSGPPPYGVRPPPPPPVGGYPGPHRAAPGPMTNRPPYPSHLSQGPMMRPAPRPGHPYARTQARPPVPPGLAHPAGPANGAPPSMARPRPPPDAPLGPSAARSSTSTSVSAAPSIGQTAPAAPSATISSAPQLRDLKKEAVTFLPPSVRKQKSKAQQKAKMAGLSRGIRANPDVGDEDESEHTFAGEISTEQQAQQEVHNGYEEAEMNEEEEERREPQVSLEAAQLYVPSVQEASPGLPAALKELSPPLKAEKKTSVMPSLVGYYDSDEEGSGDEDSSELDETDSHNQERKESPSAKATASSTVSKATPAQGRVNLVEALKAQMPASAQPKKAADGDYEKWLQSIGGA</sequence>
<feature type="compositionally biased region" description="Pro residues" evidence="1">
    <location>
        <begin position="220"/>
        <end position="236"/>
    </location>
</feature>
<accession>A0A316UD92</accession>
<feature type="region of interest" description="Disordered" evidence="1">
    <location>
        <begin position="489"/>
        <end position="556"/>
    </location>
</feature>
<proteinExistence type="predicted"/>
<feature type="compositionally biased region" description="Basic and acidic residues" evidence="1">
    <location>
        <begin position="65"/>
        <end position="90"/>
    </location>
</feature>
<feature type="compositionally biased region" description="Acidic residues" evidence="1">
    <location>
        <begin position="206"/>
        <end position="216"/>
    </location>
</feature>
<feature type="domain" description="Wbp11/ELF5/Saf1 N-terminal" evidence="2">
    <location>
        <begin position="8"/>
        <end position="73"/>
    </location>
</feature>
<dbReference type="InterPro" id="IPR019007">
    <property type="entry name" value="Wbp11/ELF5/Saf1_N"/>
</dbReference>
<feature type="compositionally biased region" description="Low complexity" evidence="1">
    <location>
        <begin position="540"/>
        <end position="555"/>
    </location>
</feature>
<evidence type="ECO:0000256" key="1">
    <source>
        <dbReference type="SAM" id="MobiDB-lite"/>
    </source>
</evidence>
<dbReference type="Proteomes" id="UP000245942">
    <property type="component" value="Unassembled WGS sequence"/>
</dbReference>
<name>A0A316UD92_9BASI</name>
<feature type="compositionally biased region" description="Acidic residues" evidence="1">
    <location>
        <begin position="448"/>
        <end position="458"/>
    </location>
</feature>
<evidence type="ECO:0000313" key="4">
    <source>
        <dbReference type="Proteomes" id="UP000245942"/>
    </source>
</evidence>
<dbReference type="GeneID" id="37013465"/>
<dbReference type="AlphaFoldDB" id="A0A316UD92"/>
<organism evidence="3 4">
    <name type="scientific">Pseudomicrostroma glucosiphilum</name>
    <dbReference type="NCBI Taxonomy" id="1684307"/>
    <lineage>
        <taxon>Eukaryota</taxon>
        <taxon>Fungi</taxon>
        <taxon>Dikarya</taxon>
        <taxon>Basidiomycota</taxon>
        <taxon>Ustilaginomycotina</taxon>
        <taxon>Exobasidiomycetes</taxon>
        <taxon>Microstromatales</taxon>
        <taxon>Microstromatales incertae sedis</taxon>
        <taxon>Pseudomicrostroma</taxon>
    </lineage>
</organism>
<feature type="compositionally biased region" description="Pro residues" evidence="1">
    <location>
        <begin position="249"/>
        <end position="264"/>
    </location>
</feature>
<dbReference type="Pfam" id="PF12622">
    <property type="entry name" value="NpwBP"/>
    <property type="match status" value="1"/>
</dbReference>
<evidence type="ECO:0000313" key="3">
    <source>
        <dbReference type="EMBL" id="PWN23166.1"/>
    </source>
</evidence>
<feature type="compositionally biased region" description="Polar residues" evidence="1">
    <location>
        <begin position="434"/>
        <end position="443"/>
    </location>
</feature>
<feature type="compositionally biased region" description="Acidic residues" evidence="1">
    <location>
        <begin position="511"/>
        <end position="527"/>
    </location>
</feature>
<reference evidence="3 4" key="1">
    <citation type="journal article" date="2018" name="Mol. Biol. Evol.">
        <title>Broad Genomic Sampling Reveals a Smut Pathogenic Ancestry of the Fungal Clade Ustilaginomycotina.</title>
        <authorList>
            <person name="Kijpornyongpan T."/>
            <person name="Mondo S.J."/>
            <person name="Barry K."/>
            <person name="Sandor L."/>
            <person name="Lee J."/>
            <person name="Lipzen A."/>
            <person name="Pangilinan J."/>
            <person name="LaButti K."/>
            <person name="Hainaut M."/>
            <person name="Henrissat B."/>
            <person name="Grigoriev I.V."/>
            <person name="Spatafora J.W."/>
            <person name="Aime M.C."/>
        </authorList>
    </citation>
    <scope>NUCLEOTIDE SEQUENCE [LARGE SCALE GENOMIC DNA]</scope>
    <source>
        <strain evidence="3 4">MCA 4718</strain>
    </source>
</reference>
<protein>
    <recommendedName>
        <fullName evidence="2">Wbp11/ELF5/Saf1 N-terminal domain-containing protein</fullName>
    </recommendedName>
</protein>
<keyword evidence="4" id="KW-1185">Reference proteome</keyword>
<feature type="region of interest" description="Disordered" evidence="1">
    <location>
        <begin position="569"/>
        <end position="593"/>
    </location>
</feature>
<feature type="compositionally biased region" description="Basic and acidic residues" evidence="1">
    <location>
        <begin position="528"/>
        <end position="539"/>
    </location>
</feature>
<feature type="compositionally biased region" description="Low complexity" evidence="1">
    <location>
        <begin position="341"/>
        <end position="376"/>
    </location>
</feature>
<dbReference type="STRING" id="1684307.A0A316UD92"/>
<dbReference type="EMBL" id="KZ819322">
    <property type="protein sequence ID" value="PWN23166.1"/>
    <property type="molecule type" value="Genomic_DNA"/>
</dbReference>
<feature type="compositionally biased region" description="Polar residues" evidence="1">
    <location>
        <begin position="1"/>
        <end position="11"/>
    </location>
</feature>
<evidence type="ECO:0000259" key="2">
    <source>
        <dbReference type="Pfam" id="PF09429"/>
    </source>
</evidence>
<feature type="compositionally biased region" description="Low complexity" evidence="1">
    <location>
        <begin position="166"/>
        <end position="175"/>
    </location>
</feature>